<organism evidence="2 3">
    <name type="scientific">Alishewanella jeotgali KCTC 22429</name>
    <dbReference type="NCBI Taxonomy" id="1129374"/>
    <lineage>
        <taxon>Bacteria</taxon>
        <taxon>Pseudomonadati</taxon>
        <taxon>Pseudomonadota</taxon>
        <taxon>Gammaproteobacteria</taxon>
        <taxon>Alteromonadales</taxon>
        <taxon>Alteromonadaceae</taxon>
        <taxon>Alishewanella</taxon>
    </lineage>
</organism>
<dbReference type="AlphaFoldDB" id="H3ZB88"/>
<evidence type="ECO:0000313" key="3">
    <source>
        <dbReference type="Proteomes" id="UP000012046"/>
    </source>
</evidence>
<dbReference type="eggNOG" id="COG2327">
    <property type="taxonomic scope" value="Bacteria"/>
</dbReference>
<proteinExistence type="predicted"/>
<gene>
    <name evidence="2" type="ORF">AJE_02966</name>
</gene>
<dbReference type="Pfam" id="PF04230">
    <property type="entry name" value="PS_pyruv_trans"/>
    <property type="match status" value="1"/>
</dbReference>
<dbReference type="PATRIC" id="fig|1129374.4.peg.599"/>
<reference evidence="2 3" key="1">
    <citation type="journal article" date="2012" name="J. Bacteriol.">
        <title>Genome Sequence of Extracellular-Protease-Producing Alishewanella jeotgali Isolated from Traditional Korean Fermented Seafood.</title>
        <authorList>
            <person name="Jung J."/>
            <person name="Chun J."/>
            <person name="Park W."/>
        </authorList>
    </citation>
    <scope>NUCLEOTIDE SEQUENCE [LARGE SCALE GENOMIC DNA]</scope>
    <source>
        <strain evidence="2 3">KCTC 22429</strain>
    </source>
</reference>
<dbReference type="Proteomes" id="UP000012046">
    <property type="component" value="Unassembled WGS sequence"/>
</dbReference>
<protein>
    <submittedName>
        <fullName evidence="2">ExoV-like protein</fullName>
    </submittedName>
</protein>
<evidence type="ECO:0000313" key="2">
    <source>
        <dbReference type="EMBL" id="EHR42202.1"/>
    </source>
</evidence>
<accession>H3ZB88</accession>
<keyword evidence="3" id="KW-1185">Reference proteome</keyword>
<name>H3ZB88_9ALTE</name>
<dbReference type="RefSeq" id="WP_008949607.1">
    <property type="nucleotide sequence ID" value="NZ_AHTH01000005.1"/>
</dbReference>
<comment type="caution">
    <text evidence="2">The sequence shown here is derived from an EMBL/GenBank/DDBJ whole genome shotgun (WGS) entry which is preliminary data.</text>
</comment>
<dbReference type="STRING" id="1129374.AJE_02966"/>
<sequence length="301" mass="34300">MRLYYFKDREGNFGDDLNPWLWQQLFPDFFDEQHQDIFVGVGTLLNHRIPPAPSVTVFGSGHGYGELPNSNEKWKFYCVRGPLTAKSLGLPDKLAITDPASLSAQFYTTKAQKRFNISFMPHCESARLGDWSAVCAIAGINYIDPRKHFLDVFDAIRQSELLLTEAMHGAILADSFRVPWIPVKAYPHISSYKWQDWLQSVRIEANFSNLPPIWRGDVTNSGTTRLKNIIKRGLLKTPLWQPSWGKPPQPRSPEAHLVTVANCLIEISKSSTLRLSKDAIFTSNTTRLQETVFQFKRDFGL</sequence>
<feature type="domain" description="Polysaccharide pyruvyl transferase" evidence="1">
    <location>
        <begin position="72"/>
        <end position="183"/>
    </location>
</feature>
<dbReference type="EMBL" id="AHTH01000005">
    <property type="protein sequence ID" value="EHR42202.1"/>
    <property type="molecule type" value="Genomic_DNA"/>
</dbReference>
<evidence type="ECO:0000259" key="1">
    <source>
        <dbReference type="Pfam" id="PF04230"/>
    </source>
</evidence>
<dbReference type="InterPro" id="IPR007345">
    <property type="entry name" value="Polysacch_pyruvyl_Trfase"/>
</dbReference>